<dbReference type="Proteomes" id="UP000559256">
    <property type="component" value="Unassembled WGS sequence"/>
</dbReference>
<comment type="caution">
    <text evidence="1">The sequence shown here is derived from an EMBL/GenBank/DDBJ whole genome shotgun (WGS) entry which is preliminary data.</text>
</comment>
<protein>
    <submittedName>
        <fullName evidence="1">Uncharacterized protein</fullName>
    </submittedName>
</protein>
<dbReference type="EMBL" id="JAACJM010000414">
    <property type="protein sequence ID" value="KAF5320211.1"/>
    <property type="molecule type" value="Genomic_DNA"/>
</dbReference>
<sequence>MLRFPLHQYLLHVDSLHIHIHNASSFFSDFYSQARQPSHSHSPTSMPTSAPQQIPHTNANANILPTKLNIHGNPYPVVAILSVPVPIPVPVPIAGGTSGYTYLVTTPPSDCMPYPCSFPSPTSMPTPTFNFADTGGRGVRHTDTVFLMECFRFPVSISPNASTCTPPHPTSKPVTPPILTPTQMQLQTTSTSPRVSA</sequence>
<accession>A0A8H5BBI3</accession>
<organism evidence="1 2">
    <name type="scientific">Tetrapyrgos nigripes</name>
    <dbReference type="NCBI Taxonomy" id="182062"/>
    <lineage>
        <taxon>Eukaryota</taxon>
        <taxon>Fungi</taxon>
        <taxon>Dikarya</taxon>
        <taxon>Basidiomycota</taxon>
        <taxon>Agaricomycotina</taxon>
        <taxon>Agaricomycetes</taxon>
        <taxon>Agaricomycetidae</taxon>
        <taxon>Agaricales</taxon>
        <taxon>Marasmiineae</taxon>
        <taxon>Marasmiaceae</taxon>
        <taxon>Tetrapyrgos</taxon>
    </lineage>
</organism>
<reference evidence="1 2" key="1">
    <citation type="journal article" date="2020" name="ISME J.">
        <title>Uncovering the hidden diversity of litter-decomposition mechanisms in mushroom-forming fungi.</title>
        <authorList>
            <person name="Floudas D."/>
            <person name="Bentzer J."/>
            <person name="Ahren D."/>
            <person name="Johansson T."/>
            <person name="Persson P."/>
            <person name="Tunlid A."/>
        </authorList>
    </citation>
    <scope>NUCLEOTIDE SEQUENCE [LARGE SCALE GENOMIC DNA]</scope>
    <source>
        <strain evidence="1 2">CBS 291.85</strain>
    </source>
</reference>
<dbReference type="AlphaFoldDB" id="A0A8H5BBI3"/>
<name>A0A8H5BBI3_9AGAR</name>
<evidence type="ECO:0000313" key="2">
    <source>
        <dbReference type="Proteomes" id="UP000559256"/>
    </source>
</evidence>
<proteinExistence type="predicted"/>
<evidence type="ECO:0000313" key="1">
    <source>
        <dbReference type="EMBL" id="KAF5320211.1"/>
    </source>
</evidence>
<gene>
    <name evidence="1" type="ORF">D9758_017609</name>
</gene>
<keyword evidence="2" id="KW-1185">Reference proteome</keyword>